<evidence type="ECO:0000256" key="1">
    <source>
        <dbReference type="PROSITE-ProRule" id="PRU00175"/>
    </source>
</evidence>
<evidence type="ECO:0000256" key="2">
    <source>
        <dbReference type="SAM" id="MobiDB-lite"/>
    </source>
</evidence>
<reference evidence="4" key="1">
    <citation type="submission" date="2021-03" db="EMBL/GenBank/DDBJ databases">
        <authorList>
            <consortium name="Genoscope - CEA"/>
            <person name="William W."/>
        </authorList>
    </citation>
    <scope>NUCLEOTIDE SEQUENCE</scope>
    <source>
        <strain evidence="4">Doubled-haploid Pahang</strain>
    </source>
</reference>
<dbReference type="FunCoup" id="A0A804IVY4">
    <property type="interactions" value="4414"/>
</dbReference>
<evidence type="ECO:0000259" key="3">
    <source>
        <dbReference type="PROSITE" id="PS50089"/>
    </source>
</evidence>
<dbReference type="SMART" id="SM00184">
    <property type="entry name" value="RING"/>
    <property type="match status" value="1"/>
</dbReference>
<keyword evidence="6" id="KW-1185">Reference proteome</keyword>
<feature type="compositionally biased region" description="Polar residues" evidence="2">
    <location>
        <begin position="166"/>
        <end position="175"/>
    </location>
</feature>
<dbReference type="InterPro" id="IPR013083">
    <property type="entry name" value="Znf_RING/FYVE/PHD"/>
</dbReference>
<evidence type="ECO:0000313" key="5">
    <source>
        <dbReference type="EnsemblPlants" id="Ma04_p31070.1"/>
    </source>
</evidence>
<gene>
    <name evidence="4" type="ORF">GSMUA_137090.1</name>
</gene>
<dbReference type="InterPro" id="IPR001841">
    <property type="entry name" value="Znf_RING"/>
</dbReference>
<dbReference type="EnsemblPlants" id="Ma04_t31070.1">
    <property type="protein sequence ID" value="Ma04_p31070.1"/>
    <property type="gene ID" value="Ma04_g31070"/>
</dbReference>
<keyword evidence="1" id="KW-0862">Zinc</keyword>
<dbReference type="SUPFAM" id="SSF57850">
    <property type="entry name" value="RING/U-box"/>
    <property type="match status" value="1"/>
</dbReference>
<feature type="region of interest" description="Disordered" evidence="2">
    <location>
        <begin position="138"/>
        <end position="175"/>
    </location>
</feature>
<dbReference type="Proteomes" id="UP000012960">
    <property type="component" value="Unplaced"/>
</dbReference>
<dbReference type="EMBL" id="HG996469">
    <property type="protein sequence ID" value="CAG1843914.1"/>
    <property type="molecule type" value="Genomic_DNA"/>
</dbReference>
<reference evidence="5" key="2">
    <citation type="submission" date="2021-05" db="UniProtKB">
        <authorList>
            <consortium name="EnsemblPlants"/>
        </authorList>
    </citation>
    <scope>IDENTIFICATION</scope>
    <source>
        <strain evidence="5">subsp. malaccensis</strain>
    </source>
</reference>
<proteinExistence type="predicted"/>
<protein>
    <submittedName>
        <fullName evidence="4">(wild Malaysian banana) hypothetical protein</fullName>
    </submittedName>
</protein>
<feature type="region of interest" description="Disordered" evidence="2">
    <location>
        <begin position="73"/>
        <end position="112"/>
    </location>
</feature>
<accession>A0A804IVY4</accession>
<dbReference type="OrthoDB" id="1938835at2759"/>
<dbReference type="PANTHER" id="PTHR31150:SF32">
    <property type="entry name" value="RING_U-BOX SUPERFAMILY PROTEIN"/>
    <property type="match status" value="1"/>
</dbReference>
<feature type="compositionally biased region" description="Low complexity" evidence="2">
    <location>
        <begin position="151"/>
        <end position="165"/>
    </location>
</feature>
<dbReference type="OMA" id="QKICATN"/>
<dbReference type="Gene3D" id="3.30.40.10">
    <property type="entry name" value="Zinc/RING finger domain, C3HC4 (zinc finger)"/>
    <property type="match status" value="1"/>
</dbReference>
<sequence length="426" mass="46822">MGANCCVAAKDKLVPDTSLSTCRNVRHSPSWSFRRDNRTHIEDIMDNPTSLSHISSGDASFKTKVGVASETGLLDGSSPLKNFQAQQWHKSPFKTRSSRKSRDNGSGQSIGSDISLEFKGWTKSSCVGCTSYDRPTGFVPSTSSVSKEDPSSSWSHSLPSDPTSSRKAQSSPGYQLSRMISDSRIPSLNSLNENSFPEGRQSFGLSVCSNDLPMGGSHGSSSDGWSMCMFSDLASSQRERWSYDSENLSTINSKIGKLIPEQPRPVSLNQQKCKICLKLLQKKSPWSSHKVVSSNELSVVAVLFCGHAYHAECLDNLTPETDRHDPPCPVCIYGEKSITKLFGKAQSSGRSNGSRIVVADTDMAGDTFSEWWRAGKGHRMGASSSLKNSFSKPFRQHLSIEMPLSPTVSENESTRKKGYWARYWKD</sequence>
<evidence type="ECO:0000313" key="6">
    <source>
        <dbReference type="Proteomes" id="UP000012960"/>
    </source>
</evidence>
<feature type="domain" description="RING-type" evidence="3">
    <location>
        <begin position="273"/>
        <end position="331"/>
    </location>
</feature>
<dbReference type="AlphaFoldDB" id="A0A804IVY4"/>
<evidence type="ECO:0000313" key="4">
    <source>
        <dbReference type="EMBL" id="CAG1843914.1"/>
    </source>
</evidence>
<dbReference type="Gramene" id="Ma04_t31070.1">
    <property type="protein sequence ID" value="Ma04_p31070.1"/>
    <property type="gene ID" value="Ma04_g31070"/>
</dbReference>
<dbReference type="PANTHER" id="PTHR31150">
    <property type="entry name" value="EXPRESSED PROTEIN"/>
    <property type="match status" value="1"/>
</dbReference>
<keyword evidence="1" id="KW-0863">Zinc-finger</keyword>
<dbReference type="GO" id="GO:0008270">
    <property type="term" value="F:zinc ion binding"/>
    <property type="evidence" value="ECO:0007669"/>
    <property type="project" value="UniProtKB-KW"/>
</dbReference>
<name>A0A804IVY4_MUSAM</name>
<organism evidence="5 6">
    <name type="scientific">Musa acuminata subsp. malaccensis</name>
    <name type="common">Wild banana</name>
    <name type="synonym">Musa malaccensis</name>
    <dbReference type="NCBI Taxonomy" id="214687"/>
    <lineage>
        <taxon>Eukaryota</taxon>
        <taxon>Viridiplantae</taxon>
        <taxon>Streptophyta</taxon>
        <taxon>Embryophyta</taxon>
        <taxon>Tracheophyta</taxon>
        <taxon>Spermatophyta</taxon>
        <taxon>Magnoliopsida</taxon>
        <taxon>Liliopsida</taxon>
        <taxon>Zingiberales</taxon>
        <taxon>Musaceae</taxon>
        <taxon>Musa</taxon>
    </lineage>
</organism>
<keyword evidence="1" id="KW-0479">Metal-binding</keyword>
<feature type="compositionally biased region" description="Polar residues" evidence="2">
    <location>
        <begin position="79"/>
        <end position="89"/>
    </location>
</feature>
<dbReference type="PROSITE" id="PS50089">
    <property type="entry name" value="ZF_RING_2"/>
    <property type="match status" value="1"/>
</dbReference>